<dbReference type="EMBL" id="JBHSMI010000025">
    <property type="protein sequence ID" value="MFC5403978.1"/>
    <property type="molecule type" value="Genomic_DNA"/>
</dbReference>
<organism evidence="1 2">
    <name type="scientific">Cohnella soli</name>
    <dbReference type="NCBI Taxonomy" id="425005"/>
    <lineage>
        <taxon>Bacteria</taxon>
        <taxon>Bacillati</taxon>
        <taxon>Bacillota</taxon>
        <taxon>Bacilli</taxon>
        <taxon>Bacillales</taxon>
        <taxon>Paenibacillaceae</taxon>
        <taxon>Cohnella</taxon>
    </lineage>
</organism>
<sequence>MSFFKKLTDTVSKGVATATEKAQQTVEITKLHAQISSKRKEIDKLFAAIGESVYEAVAAGSMLTAETEVLRRSGEIAVIRAEIAGLQDRIKEIRNEKDCECGKRVAEDVRFCPSCGREFPVPVASEETEHDGGIPGVDEHLSEAGESAGAVRVNLDKAQDDGAPAYVDNRMKCRHCETPLYADSHYCPACGQPTQ</sequence>
<evidence type="ECO:0000313" key="2">
    <source>
        <dbReference type="Proteomes" id="UP001596113"/>
    </source>
</evidence>
<gene>
    <name evidence="1" type="ORF">ACFPOF_14640</name>
</gene>
<protein>
    <recommendedName>
        <fullName evidence="3">Zinc ribbon domain-containing protein</fullName>
    </recommendedName>
</protein>
<accession>A0ABW0HS70</accession>
<evidence type="ECO:0008006" key="3">
    <source>
        <dbReference type="Google" id="ProtNLM"/>
    </source>
</evidence>
<proteinExistence type="predicted"/>
<evidence type="ECO:0000313" key="1">
    <source>
        <dbReference type="EMBL" id="MFC5403978.1"/>
    </source>
</evidence>
<comment type="caution">
    <text evidence="1">The sequence shown here is derived from an EMBL/GenBank/DDBJ whole genome shotgun (WGS) entry which is preliminary data.</text>
</comment>
<name>A0ABW0HS70_9BACL</name>
<reference evidence="2" key="1">
    <citation type="journal article" date="2019" name="Int. J. Syst. Evol. Microbiol.">
        <title>The Global Catalogue of Microorganisms (GCM) 10K type strain sequencing project: providing services to taxonomists for standard genome sequencing and annotation.</title>
        <authorList>
            <consortium name="The Broad Institute Genomics Platform"/>
            <consortium name="The Broad Institute Genome Sequencing Center for Infectious Disease"/>
            <person name="Wu L."/>
            <person name="Ma J."/>
        </authorList>
    </citation>
    <scope>NUCLEOTIDE SEQUENCE [LARGE SCALE GENOMIC DNA]</scope>
    <source>
        <strain evidence="2">CGMCC 1.18575</strain>
    </source>
</reference>
<dbReference type="RefSeq" id="WP_378133839.1">
    <property type="nucleotide sequence ID" value="NZ_JBHSMI010000025.1"/>
</dbReference>
<keyword evidence="2" id="KW-1185">Reference proteome</keyword>
<dbReference type="Proteomes" id="UP001596113">
    <property type="component" value="Unassembled WGS sequence"/>
</dbReference>